<dbReference type="PANTHER" id="PTHR35936:SF25">
    <property type="entry name" value="ABC TRANSPORTER SUBSTRATE-BINDING PROTEIN"/>
    <property type="match status" value="1"/>
</dbReference>
<evidence type="ECO:0000256" key="1">
    <source>
        <dbReference type="ARBA" id="ARBA00010333"/>
    </source>
</evidence>
<protein>
    <submittedName>
        <fullName evidence="2">Polar amino acid transport system substrate-binding protein</fullName>
    </submittedName>
</protein>
<dbReference type="AlphaFoldDB" id="A0A1H5CA65"/>
<sequence length="244" mass="27795">MRIFCQNQEVFFRPSFAQFAQAQPQLRMATLEYPPYSSEQLPNGGSIVALTRRAFAVRGHPLQIDFLPWARARVELSNGNYQGALALWPKEVKEEGLLPSRPLFYSELGLFIRDGYPLQFNQLQELRGKTLGIVRGYGYPQHILDAGLTLEDAVDDISNLRKLNARRFDMVLLERIVGNHLVANDEQLRGKLSWHGNVLERIPLLVGFVPAKPGELDWSVVFEQGLRDLHSSGEYMQILRSHNP</sequence>
<dbReference type="EMBL" id="FNSC01000001">
    <property type="protein sequence ID" value="SED63719.1"/>
    <property type="molecule type" value="Genomic_DNA"/>
</dbReference>
<evidence type="ECO:0000313" key="2">
    <source>
        <dbReference type="EMBL" id="SED63719.1"/>
    </source>
</evidence>
<comment type="similarity">
    <text evidence="1">Belongs to the bacterial solute-binding protein 3 family.</text>
</comment>
<name>A0A1H5CA65_PSEAG</name>
<dbReference type="Proteomes" id="UP000242849">
    <property type="component" value="Unassembled WGS sequence"/>
</dbReference>
<dbReference type="Gene3D" id="3.40.190.10">
    <property type="entry name" value="Periplasmic binding protein-like II"/>
    <property type="match status" value="2"/>
</dbReference>
<organism evidence="2 3">
    <name type="scientific">Pseudomonas anguilliseptica</name>
    <dbReference type="NCBI Taxonomy" id="53406"/>
    <lineage>
        <taxon>Bacteria</taxon>
        <taxon>Pseudomonadati</taxon>
        <taxon>Pseudomonadota</taxon>
        <taxon>Gammaproteobacteria</taxon>
        <taxon>Pseudomonadales</taxon>
        <taxon>Pseudomonadaceae</taxon>
        <taxon>Pseudomonas</taxon>
    </lineage>
</organism>
<dbReference type="STRING" id="53406.SAMN05421553_3022"/>
<proteinExistence type="inferred from homology"/>
<accession>A0A1H5CA65</accession>
<reference evidence="3" key="1">
    <citation type="submission" date="2016-10" db="EMBL/GenBank/DDBJ databases">
        <authorList>
            <person name="Varghese N."/>
            <person name="Submissions S."/>
        </authorList>
    </citation>
    <scope>NUCLEOTIDE SEQUENCE [LARGE SCALE GENOMIC DNA]</scope>
    <source>
        <strain evidence="3">DSM 12111</strain>
    </source>
</reference>
<dbReference type="SUPFAM" id="SSF53850">
    <property type="entry name" value="Periplasmic binding protein-like II"/>
    <property type="match status" value="1"/>
</dbReference>
<gene>
    <name evidence="2" type="ORF">SAMN05421553_3022</name>
</gene>
<evidence type="ECO:0000313" key="3">
    <source>
        <dbReference type="Proteomes" id="UP000242849"/>
    </source>
</evidence>
<keyword evidence="3" id="KW-1185">Reference proteome</keyword>
<dbReference type="PANTHER" id="PTHR35936">
    <property type="entry name" value="MEMBRANE-BOUND LYTIC MUREIN TRANSGLYCOSYLASE F"/>
    <property type="match status" value="1"/>
</dbReference>